<evidence type="ECO:0000313" key="2">
    <source>
        <dbReference type="Proteomes" id="UP001595973"/>
    </source>
</evidence>
<gene>
    <name evidence="1" type="ORF">ACFO5X_20860</name>
</gene>
<dbReference type="InterPro" id="IPR010982">
    <property type="entry name" value="Lambda_DNA-bd_dom_sf"/>
</dbReference>
<dbReference type="Proteomes" id="UP001595973">
    <property type="component" value="Unassembled WGS sequence"/>
</dbReference>
<comment type="caution">
    <text evidence="1">The sequence shown here is derived from an EMBL/GenBank/DDBJ whole genome shotgun (WGS) entry which is preliminary data.</text>
</comment>
<sequence length="91" mass="10103">MPEPTIAETLATAIETSGLSDKDVALRTGFIHGNLITMLRQGLTRVPSDKIPALCQLLDLDEEEFVAHVRREYTSHLVKRDAEDDRELGGD</sequence>
<accession>A0ABV9KLQ6</accession>
<evidence type="ECO:0008006" key="3">
    <source>
        <dbReference type="Google" id="ProtNLM"/>
    </source>
</evidence>
<dbReference type="RefSeq" id="WP_380720823.1">
    <property type="nucleotide sequence ID" value="NZ_JBHSGI010000032.1"/>
</dbReference>
<protein>
    <recommendedName>
        <fullName evidence="3">XRE family transcriptional regulator</fullName>
    </recommendedName>
</protein>
<reference evidence="2" key="1">
    <citation type="journal article" date="2019" name="Int. J. Syst. Evol. Microbiol.">
        <title>The Global Catalogue of Microorganisms (GCM) 10K type strain sequencing project: providing services to taxonomists for standard genome sequencing and annotation.</title>
        <authorList>
            <consortium name="The Broad Institute Genomics Platform"/>
            <consortium name="The Broad Institute Genome Sequencing Center for Infectious Disease"/>
            <person name="Wu L."/>
            <person name="Ma J."/>
        </authorList>
    </citation>
    <scope>NUCLEOTIDE SEQUENCE [LARGE SCALE GENOMIC DNA]</scope>
    <source>
        <strain evidence="2">CGMCC 4.7283</strain>
    </source>
</reference>
<keyword evidence="2" id="KW-1185">Reference proteome</keyword>
<dbReference type="EMBL" id="JBHSGI010000032">
    <property type="protein sequence ID" value="MFC4671013.1"/>
    <property type="molecule type" value="Genomic_DNA"/>
</dbReference>
<proteinExistence type="predicted"/>
<name>A0ABV9KLQ6_9RHOB</name>
<dbReference type="SUPFAM" id="SSF47413">
    <property type="entry name" value="lambda repressor-like DNA-binding domains"/>
    <property type="match status" value="1"/>
</dbReference>
<organism evidence="1 2">
    <name type="scientific">Seohaeicola nanhaiensis</name>
    <dbReference type="NCBI Taxonomy" id="1387282"/>
    <lineage>
        <taxon>Bacteria</taxon>
        <taxon>Pseudomonadati</taxon>
        <taxon>Pseudomonadota</taxon>
        <taxon>Alphaproteobacteria</taxon>
        <taxon>Rhodobacterales</taxon>
        <taxon>Roseobacteraceae</taxon>
        <taxon>Seohaeicola</taxon>
    </lineage>
</organism>
<evidence type="ECO:0000313" key="1">
    <source>
        <dbReference type="EMBL" id="MFC4671013.1"/>
    </source>
</evidence>